<dbReference type="Pfam" id="PF13365">
    <property type="entry name" value="Trypsin_2"/>
    <property type="match status" value="1"/>
</dbReference>
<evidence type="ECO:0000256" key="9">
    <source>
        <dbReference type="ARBA" id="ARBA00022764"/>
    </source>
</evidence>
<name>A0A858R3D5_9PROT</name>
<evidence type="ECO:0000313" key="18">
    <source>
        <dbReference type="EMBL" id="QJE71713.1"/>
    </source>
</evidence>
<feature type="binding site" evidence="15">
    <location>
        <begin position="234"/>
        <end position="236"/>
    </location>
    <ligand>
        <name>substrate</name>
    </ligand>
</feature>
<dbReference type="Proteomes" id="UP000501891">
    <property type="component" value="Chromosome"/>
</dbReference>
<keyword evidence="10" id="KW-0378">Hydrolase</keyword>
<dbReference type="FunFam" id="2.40.10.120:FF:000007">
    <property type="entry name" value="Periplasmic serine endoprotease DegP-like"/>
    <property type="match status" value="1"/>
</dbReference>
<evidence type="ECO:0000256" key="3">
    <source>
        <dbReference type="ARBA" id="ARBA00010541"/>
    </source>
</evidence>
<feature type="region of interest" description="Disordered" evidence="16">
    <location>
        <begin position="378"/>
        <end position="401"/>
    </location>
</feature>
<evidence type="ECO:0000256" key="10">
    <source>
        <dbReference type="ARBA" id="ARBA00022801"/>
    </source>
</evidence>
<dbReference type="CDD" id="cd10839">
    <property type="entry name" value="cpPDZ1_DegP-like"/>
    <property type="match status" value="1"/>
</dbReference>
<evidence type="ECO:0000256" key="1">
    <source>
        <dbReference type="ARBA" id="ARBA00001772"/>
    </source>
</evidence>
<evidence type="ECO:0000259" key="17">
    <source>
        <dbReference type="PROSITE" id="PS50106"/>
    </source>
</evidence>
<dbReference type="PROSITE" id="PS50106">
    <property type="entry name" value="PDZ"/>
    <property type="match status" value="1"/>
</dbReference>
<evidence type="ECO:0000256" key="4">
    <source>
        <dbReference type="ARBA" id="ARBA00013035"/>
    </source>
</evidence>
<dbReference type="PRINTS" id="PR00834">
    <property type="entry name" value="PROTEASES2C"/>
</dbReference>
<accession>A0A858R3D5</accession>
<feature type="domain" description="PDZ" evidence="17">
    <location>
        <begin position="280"/>
        <end position="345"/>
    </location>
</feature>
<dbReference type="InterPro" id="IPR001478">
    <property type="entry name" value="PDZ"/>
</dbReference>
<dbReference type="Pfam" id="PF13180">
    <property type="entry name" value="PDZ_2"/>
    <property type="match status" value="1"/>
</dbReference>
<keyword evidence="8" id="KW-0677">Repeat</keyword>
<dbReference type="InterPro" id="IPR011782">
    <property type="entry name" value="Pept_S1C_Do"/>
</dbReference>
<evidence type="ECO:0000256" key="14">
    <source>
        <dbReference type="PIRSR" id="PIRSR611782-1"/>
    </source>
</evidence>
<keyword evidence="12" id="KW-0346">Stress response</keyword>
<evidence type="ECO:0000256" key="12">
    <source>
        <dbReference type="ARBA" id="ARBA00023016"/>
    </source>
</evidence>
<keyword evidence="9" id="KW-0574">Periplasm</keyword>
<dbReference type="Gene3D" id="2.30.42.10">
    <property type="match status" value="2"/>
</dbReference>
<dbReference type="InterPro" id="IPR001940">
    <property type="entry name" value="Peptidase_S1C"/>
</dbReference>
<dbReference type="AlphaFoldDB" id="A0A858R3D5"/>
<dbReference type="PANTHER" id="PTHR43343">
    <property type="entry name" value="PEPTIDASE S12"/>
    <property type="match status" value="1"/>
</dbReference>
<dbReference type="SUPFAM" id="SSF50156">
    <property type="entry name" value="PDZ domain-like"/>
    <property type="match status" value="2"/>
</dbReference>
<feature type="active site" description="Charge relay system" evidence="14">
    <location>
        <position position="236"/>
    </location>
</feature>
<keyword evidence="19" id="KW-1185">Reference proteome</keyword>
<dbReference type="GO" id="GO:0004252">
    <property type="term" value="F:serine-type endopeptidase activity"/>
    <property type="evidence" value="ECO:0007669"/>
    <property type="project" value="InterPro"/>
</dbReference>
<dbReference type="NCBIfam" id="TIGR02037">
    <property type="entry name" value="degP_htrA_DO"/>
    <property type="match status" value="1"/>
</dbReference>
<evidence type="ECO:0000256" key="15">
    <source>
        <dbReference type="PIRSR" id="PIRSR611782-2"/>
    </source>
</evidence>
<feature type="binding site" evidence="15">
    <location>
        <position position="132"/>
    </location>
    <ligand>
        <name>substrate</name>
    </ligand>
</feature>
<organism evidence="18 19">
    <name type="scientific">Aerophototrophica crusticola</name>
    <dbReference type="NCBI Taxonomy" id="1709002"/>
    <lineage>
        <taxon>Bacteria</taxon>
        <taxon>Pseudomonadati</taxon>
        <taxon>Pseudomonadota</taxon>
        <taxon>Alphaproteobacteria</taxon>
        <taxon>Rhodospirillales</taxon>
        <taxon>Rhodospirillaceae</taxon>
        <taxon>Aerophototrophica</taxon>
    </lineage>
</organism>
<feature type="compositionally biased region" description="Low complexity" evidence="16">
    <location>
        <begin position="390"/>
        <end position="401"/>
    </location>
</feature>
<dbReference type="GO" id="GO:0042597">
    <property type="term" value="C:periplasmic space"/>
    <property type="evidence" value="ECO:0007669"/>
    <property type="project" value="UniProtKB-SubCell"/>
</dbReference>
<evidence type="ECO:0000313" key="19">
    <source>
        <dbReference type="Proteomes" id="UP000501891"/>
    </source>
</evidence>
<feature type="binding site" evidence="15">
    <location>
        <position position="162"/>
    </location>
    <ligand>
        <name>substrate</name>
    </ligand>
</feature>
<keyword evidence="7" id="KW-0732">Signal</keyword>
<comment type="similarity">
    <text evidence="3">Belongs to the peptidase S1C family.</text>
</comment>
<dbReference type="Gene3D" id="2.40.10.120">
    <property type="match status" value="1"/>
</dbReference>
<gene>
    <name evidence="18" type="ORF">HHL28_00030</name>
</gene>
<dbReference type="InterPro" id="IPR009003">
    <property type="entry name" value="Peptidase_S1_PA"/>
</dbReference>
<dbReference type="GO" id="GO:0006508">
    <property type="term" value="P:proteolysis"/>
    <property type="evidence" value="ECO:0007669"/>
    <property type="project" value="UniProtKB-KW"/>
</dbReference>
<dbReference type="SUPFAM" id="SSF50494">
    <property type="entry name" value="Trypsin-like serine proteases"/>
    <property type="match status" value="1"/>
</dbReference>
<feature type="active site" description="Charge relay system" evidence="14">
    <location>
        <position position="132"/>
    </location>
</feature>
<feature type="active site" description="Charge relay system" evidence="14">
    <location>
        <position position="162"/>
    </location>
</feature>
<evidence type="ECO:0000256" key="11">
    <source>
        <dbReference type="ARBA" id="ARBA00022825"/>
    </source>
</evidence>
<dbReference type="KEGG" id="acru:HHL28_00030"/>
<protein>
    <recommendedName>
        <fullName evidence="5">Probable periplasmic serine endoprotease DegP-like</fullName>
        <ecNumber evidence="4">3.4.21.107</ecNumber>
    </recommendedName>
    <alternativeName>
        <fullName evidence="13">Protease Do</fullName>
    </alternativeName>
</protein>
<dbReference type="EMBL" id="CP051775">
    <property type="protein sequence ID" value="QJE71713.1"/>
    <property type="molecule type" value="Genomic_DNA"/>
</dbReference>
<reference evidence="18" key="1">
    <citation type="submission" date="2020-04" db="EMBL/GenBank/DDBJ databases">
        <title>A desert anoxygenic phototrophic bacterium fixes CO2 using RubisCO under aerobic conditions.</title>
        <authorList>
            <person name="Tang K."/>
        </authorList>
    </citation>
    <scope>NUCLEOTIDE SEQUENCE [LARGE SCALE GENOMIC DNA]</scope>
    <source>
        <strain evidence="18">MIMtkB3</strain>
    </source>
</reference>
<proteinExistence type="inferred from homology"/>
<keyword evidence="6" id="KW-0645">Protease</keyword>
<dbReference type="PANTHER" id="PTHR43343:SF3">
    <property type="entry name" value="PROTEASE DO-LIKE 8, CHLOROPLASTIC"/>
    <property type="match status" value="1"/>
</dbReference>
<evidence type="ECO:0000256" key="13">
    <source>
        <dbReference type="ARBA" id="ARBA00032850"/>
    </source>
</evidence>
<evidence type="ECO:0000256" key="8">
    <source>
        <dbReference type="ARBA" id="ARBA00022737"/>
    </source>
</evidence>
<evidence type="ECO:0000256" key="16">
    <source>
        <dbReference type="SAM" id="MobiDB-lite"/>
    </source>
</evidence>
<sequence length="498" mass="51559">MTDRSHARTQAARPRSRGRGIAAALLAGTALFGALAVPQATAYVPPTALPASGFADLVEQVSPAVVTITASGGGERREVADLPPGFEEFLRRFGPPEYQFRRGPQGPQREQARSLGSGFVFDPAGFIVTNRHVVEDADEVTVTFQDGKDLKATIVGTDDKTDLAVLKVDAPKPLPSLPFADSDKVRVGDVVVAVGNPFGLGGTVTAGIVSARSRNVGNGPFDDYIQLDAAINRGNSGGPTFNAKGEVVGINTLIFSPNGGSVGIGFAIPANLAKPIVEQLKTTGRIDRGWLGVSLQAVNQEIADSLGLKEAAGALIASVQPDSPAAGAGLKPGDVVVGAASKPVKETRDLARAVAGVTPGTEVGLTVWRDGKETRVPVKVGESPDARRSAPALAQAGPQAGQAEAAAGLKLARLDDTWRRRLDLDPGISGVVVVDVAEEVENVRPGDVILTVNNEPVAAPADVSRQVEAAEKAGRKNALLQLRRGSNTAFVALPVRKA</sequence>
<evidence type="ECO:0000256" key="7">
    <source>
        <dbReference type="ARBA" id="ARBA00022729"/>
    </source>
</evidence>
<dbReference type="SMART" id="SM00228">
    <property type="entry name" value="PDZ"/>
    <property type="match status" value="2"/>
</dbReference>
<keyword evidence="11" id="KW-0720">Serine protease</keyword>
<feature type="compositionally biased region" description="Basic and acidic residues" evidence="16">
    <location>
        <begin position="378"/>
        <end position="388"/>
    </location>
</feature>
<dbReference type="EC" id="3.4.21.107" evidence="4"/>
<evidence type="ECO:0000256" key="5">
    <source>
        <dbReference type="ARBA" id="ARBA00013958"/>
    </source>
</evidence>
<comment type="subcellular location">
    <subcellularLocation>
        <location evidence="2">Periplasm</location>
    </subcellularLocation>
</comment>
<dbReference type="InterPro" id="IPR036034">
    <property type="entry name" value="PDZ_sf"/>
</dbReference>
<dbReference type="InterPro" id="IPR051201">
    <property type="entry name" value="Chloro_Bact_Ser_Proteases"/>
</dbReference>
<evidence type="ECO:0000256" key="6">
    <source>
        <dbReference type="ARBA" id="ARBA00022670"/>
    </source>
</evidence>
<comment type="catalytic activity">
    <reaction evidence="1">
        <text>Acts on substrates that are at least partially unfolded. The cleavage site P1 residue is normally between a pair of hydrophobic residues, such as Val-|-Val.</text>
        <dbReference type="EC" id="3.4.21.107"/>
    </reaction>
</comment>
<evidence type="ECO:0000256" key="2">
    <source>
        <dbReference type="ARBA" id="ARBA00004418"/>
    </source>
</evidence>